<evidence type="ECO:0000313" key="7">
    <source>
        <dbReference type="Proteomes" id="UP000003688"/>
    </source>
</evidence>
<dbReference type="GO" id="GO:0003677">
    <property type="term" value="F:DNA binding"/>
    <property type="evidence" value="ECO:0007669"/>
    <property type="project" value="InterPro"/>
</dbReference>
<evidence type="ECO:0000256" key="2">
    <source>
        <dbReference type="ARBA" id="ARBA00022695"/>
    </source>
</evidence>
<dbReference type="SUPFAM" id="SSF52540">
    <property type="entry name" value="P-loop containing nucleoside triphosphate hydrolases"/>
    <property type="match status" value="1"/>
</dbReference>
<dbReference type="InterPro" id="IPR027417">
    <property type="entry name" value="P-loop_NTPase"/>
</dbReference>
<feature type="domain" description="DNA polymerase III delta N-terminal" evidence="5">
    <location>
        <begin position="14"/>
        <end position="139"/>
    </location>
</feature>
<evidence type="ECO:0000259" key="5">
    <source>
        <dbReference type="Pfam" id="PF06144"/>
    </source>
</evidence>
<accession>B9XNK6</accession>
<dbReference type="GO" id="GO:0009360">
    <property type="term" value="C:DNA polymerase III complex"/>
    <property type="evidence" value="ECO:0007669"/>
    <property type="project" value="InterPro"/>
</dbReference>
<dbReference type="Gene3D" id="3.40.50.300">
    <property type="entry name" value="P-loop containing nucleotide triphosphate hydrolases"/>
    <property type="match status" value="1"/>
</dbReference>
<dbReference type="PANTHER" id="PTHR34388:SF1">
    <property type="entry name" value="DNA POLYMERASE III SUBUNIT DELTA"/>
    <property type="match status" value="1"/>
</dbReference>
<sequence length="381" mass="42701">MPSSAAKQPASLVLVCGDDEFAVKQRAKQLFQQWSQELGGMDHEMIDAGVSNSGEALKVIARLREALQTLPFFGGGKAVWLQNCNFLGDERAASAQAVTETLGELAQELKDFSWGNVRLLISAGKVDKRKVFYKTIDKLGEVESFAGLSIDDKDWMQQAETMALQTLRGLKKEISDEALAELVANVGPSARQLNSEAEKLALYVGERRDIELDDVAAICTRNKSARAFALGDALGDRDLPKLLRRLDEELWEMKFDSQKSEIGLLYGLISKVRAMILLKEMVREGWIKPAQDYQRFKAQLERVPVEKLPEDKRFNPLSINPYILFKAFPQSQRYSQPELIRAMDLLLKCNQRLISSSLDEALILQQTLIEIVGSAKQPLRA</sequence>
<comment type="caution">
    <text evidence="6">The sequence shown here is derived from an EMBL/GenBank/DDBJ whole genome shotgun (WGS) entry which is preliminary data.</text>
</comment>
<dbReference type="STRING" id="320771.Cflav_PD1736"/>
<reference evidence="6 7" key="1">
    <citation type="journal article" date="2011" name="J. Bacteriol.">
        <title>Genome sequence of 'Pedosphaera parvula' Ellin514, an aerobic Verrucomicrobial isolate from pasture soil.</title>
        <authorList>
            <person name="Kant R."/>
            <person name="van Passel M.W."/>
            <person name="Sangwan P."/>
            <person name="Palva A."/>
            <person name="Lucas S."/>
            <person name="Copeland A."/>
            <person name="Lapidus A."/>
            <person name="Glavina Del Rio T."/>
            <person name="Dalin E."/>
            <person name="Tice H."/>
            <person name="Bruce D."/>
            <person name="Goodwin L."/>
            <person name="Pitluck S."/>
            <person name="Chertkov O."/>
            <person name="Larimer F.W."/>
            <person name="Land M.L."/>
            <person name="Hauser L."/>
            <person name="Brettin T.S."/>
            <person name="Detter J.C."/>
            <person name="Han S."/>
            <person name="de Vos W.M."/>
            <person name="Janssen P.H."/>
            <person name="Smidt H."/>
        </authorList>
    </citation>
    <scope>NUCLEOTIDE SEQUENCE [LARGE SCALE GENOMIC DNA]</scope>
    <source>
        <strain evidence="6 7">Ellin514</strain>
    </source>
</reference>
<proteinExistence type="predicted"/>
<evidence type="ECO:0000256" key="3">
    <source>
        <dbReference type="ARBA" id="ARBA00022705"/>
    </source>
</evidence>
<dbReference type="GO" id="GO:0003887">
    <property type="term" value="F:DNA-directed DNA polymerase activity"/>
    <property type="evidence" value="ECO:0007669"/>
    <property type="project" value="UniProtKB-KW"/>
</dbReference>
<dbReference type="EMBL" id="ABOX02000041">
    <property type="protein sequence ID" value="EEF58546.1"/>
    <property type="molecule type" value="Genomic_DNA"/>
</dbReference>
<dbReference type="NCBIfam" id="TIGR01128">
    <property type="entry name" value="holA"/>
    <property type="match status" value="1"/>
</dbReference>
<dbReference type="RefSeq" id="WP_007417393.1">
    <property type="nucleotide sequence ID" value="NZ_ABOX02000041.1"/>
</dbReference>
<protein>
    <submittedName>
        <fullName evidence="6">DNA polymerase III delta</fullName>
    </submittedName>
</protein>
<keyword evidence="2" id="KW-0548">Nucleotidyltransferase</keyword>
<dbReference type="InterPro" id="IPR005790">
    <property type="entry name" value="DNA_polIII_delta"/>
</dbReference>
<dbReference type="Gene3D" id="1.10.8.60">
    <property type="match status" value="1"/>
</dbReference>
<organism evidence="6 7">
    <name type="scientific">Pedosphaera parvula (strain Ellin514)</name>
    <dbReference type="NCBI Taxonomy" id="320771"/>
    <lineage>
        <taxon>Bacteria</taxon>
        <taxon>Pseudomonadati</taxon>
        <taxon>Verrucomicrobiota</taxon>
        <taxon>Pedosphaerae</taxon>
        <taxon>Pedosphaerales</taxon>
        <taxon>Pedosphaeraceae</taxon>
        <taxon>Pedosphaera</taxon>
    </lineage>
</organism>
<evidence type="ECO:0000256" key="4">
    <source>
        <dbReference type="ARBA" id="ARBA00022932"/>
    </source>
</evidence>
<name>B9XNK6_PEDPL</name>
<dbReference type="AlphaFoldDB" id="B9XNK6"/>
<keyword evidence="4" id="KW-0239">DNA-directed DNA polymerase</keyword>
<keyword evidence="1" id="KW-0808">Transferase</keyword>
<keyword evidence="3" id="KW-0235">DNA replication</keyword>
<dbReference type="Pfam" id="PF06144">
    <property type="entry name" value="DNA_pol3_delta"/>
    <property type="match status" value="1"/>
</dbReference>
<dbReference type="GO" id="GO:0006261">
    <property type="term" value="P:DNA-templated DNA replication"/>
    <property type="evidence" value="ECO:0007669"/>
    <property type="project" value="TreeGrafter"/>
</dbReference>
<dbReference type="OrthoDB" id="9769666at2"/>
<keyword evidence="7" id="KW-1185">Reference proteome</keyword>
<gene>
    <name evidence="6" type="ORF">Cflav_PD1736</name>
</gene>
<dbReference type="InterPro" id="IPR010372">
    <property type="entry name" value="DNA_pol3_delta_N"/>
</dbReference>
<dbReference type="Gene3D" id="1.20.272.10">
    <property type="match status" value="1"/>
</dbReference>
<evidence type="ECO:0000313" key="6">
    <source>
        <dbReference type="EMBL" id="EEF58546.1"/>
    </source>
</evidence>
<evidence type="ECO:0000256" key="1">
    <source>
        <dbReference type="ARBA" id="ARBA00022679"/>
    </source>
</evidence>
<dbReference type="Proteomes" id="UP000003688">
    <property type="component" value="Unassembled WGS sequence"/>
</dbReference>
<dbReference type="PANTHER" id="PTHR34388">
    <property type="entry name" value="DNA POLYMERASE III SUBUNIT DELTA"/>
    <property type="match status" value="1"/>
</dbReference>